<keyword evidence="2" id="KW-1185">Reference proteome</keyword>
<proteinExistence type="predicted"/>
<dbReference type="EMBL" id="CP022983">
    <property type="protein sequence ID" value="ASV67482.1"/>
    <property type="molecule type" value="Genomic_DNA"/>
</dbReference>
<dbReference type="RefSeq" id="WP_095371056.1">
    <property type="nucleotide sequence ID" value="NZ_CP022983.1"/>
</dbReference>
<reference evidence="1 2" key="1">
    <citation type="submission" date="2017-08" db="EMBL/GenBank/DDBJ databases">
        <title>Complete Genome Sequence of Bacillus kochii Oregon-R-modENCODE STRAIN BDGP4, isolated from Drosophila melanogaster gut.</title>
        <authorList>
            <person name="Wan K.H."/>
            <person name="Yu C."/>
            <person name="Park S."/>
            <person name="Hammonds A.S."/>
            <person name="Booth B.W."/>
            <person name="Celniker S.E."/>
        </authorList>
    </citation>
    <scope>NUCLEOTIDE SEQUENCE [LARGE SCALE GENOMIC DNA]</scope>
    <source>
        <strain evidence="1 2">BDGP4</strain>
    </source>
</reference>
<evidence type="ECO:0000313" key="2">
    <source>
        <dbReference type="Proteomes" id="UP000215137"/>
    </source>
</evidence>
<name>A0A248TH86_9BACI</name>
<dbReference type="Proteomes" id="UP000215137">
    <property type="component" value="Chromosome"/>
</dbReference>
<organism evidence="1 2">
    <name type="scientific">Cytobacillus kochii</name>
    <dbReference type="NCBI Taxonomy" id="859143"/>
    <lineage>
        <taxon>Bacteria</taxon>
        <taxon>Bacillati</taxon>
        <taxon>Bacillota</taxon>
        <taxon>Bacilli</taxon>
        <taxon>Bacillales</taxon>
        <taxon>Bacillaceae</taxon>
        <taxon>Cytobacillus</taxon>
    </lineage>
</organism>
<gene>
    <name evidence="1" type="ORF">CKF48_09150</name>
</gene>
<dbReference type="AlphaFoldDB" id="A0A248TH86"/>
<protein>
    <submittedName>
        <fullName evidence="1">Uncharacterized protein</fullName>
    </submittedName>
</protein>
<dbReference type="OrthoDB" id="2313808at2"/>
<sequence>MESINQEIQELSVKSLESTFSKLSNAYKSMTEKGSNTTLVRKRRDAIKVGLDSLRNIWNGEDFSYEEEVILTSKDILQSTIPPIEKQIAKAKDGSPQKTVNERRLIALQLAIESLENRLKK</sequence>
<evidence type="ECO:0000313" key="1">
    <source>
        <dbReference type="EMBL" id="ASV67482.1"/>
    </source>
</evidence>
<dbReference type="KEGG" id="bko:CKF48_09150"/>
<accession>A0A248TH86</accession>